<protein>
    <submittedName>
        <fullName evidence="3">Arsenical pump-driving ATPase</fullName>
    </submittedName>
</protein>
<sequence>MYEWFDPTKLIYPRFLFFTGKGGVGKTSTACATAISLADQGKRVLLISTDPASNLQDIFQEELTNEWSFLDEVPSLAVANLDPEEAAKQHRENSIAPYKGKLPESVISSMEEQMSGACTTEIAAFDSFTTFLSDEQLQEQFDHIVFDTAPTGHTLRLLQLPQAWSGFMEENPNGASCLGPMSSLKGKKQVYDQAVASLNDDEKTVLFLVSRPDESSLYEADRSSKELAELGIDNQFLIMNGLISHPAVKGDEVSQGFRNNQHRALQQLSDHLKTLKTYELPFAPLSLNGISSLRQWIAGETELDENDQETEVIDAPDLQEVINDFAKMEKGLIFTMGKGGVGKTTTASSIALGLIQKGFRVRLTTTDPADHVSRLFADNKNEQISISCIDPKTETERYKDQVLRETGTRLNKEELNFLKEDLDSPCTEEIAVFRAFADVVEHSYEDFIVIDTAPTGHTLLLLDAAQSYHKEIERTTGEVPESVKKLLPTLQDDTYTKICIVTLPEATPVFEAERLETDLRRAGLHPSWWIMNQCLSATQTEDALLKTKAKAEGKWIKRVRKDRERAAVLPWSTQTLFKEVLQ</sequence>
<evidence type="ECO:0000256" key="1">
    <source>
        <dbReference type="ARBA" id="ARBA00011040"/>
    </source>
</evidence>
<reference evidence="3" key="1">
    <citation type="journal article" date="2014" name="Int. J. Syst. Evol. Microbiol.">
        <title>Complete genome sequence of Corynebacterium casei LMG S-19264T (=DSM 44701T), isolated from a smear-ripened cheese.</title>
        <authorList>
            <consortium name="US DOE Joint Genome Institute (JGI-PGF)"/>
            <person name="Walter F."/>
            <person name="Albersmeier A."/>
            <person name="Kalinowski J."/>
            <person name="Ruckert C."/>
        </authorList>
    </citation>
    <scope>NUCLEOTIDE SEQUENCE</scope>
    <source>
        <strain evidence="3">CGMCC 1.12153</strain>
    </source>
</reference>
<dbReference type="GO" id="GO:0015446">
    <property type="term" value="F:ATPase-coupled arsenite transmembrane transporter activity"/>
    <property type="evidence" value="ECO:0007669"/>
    <property type="project" value="InterPro"/>
</dbReference>
<dbReference type="RefSeq" id="WP_188379029.1">
    <property type="nucleotide sequence ID" value="NZ_BMEL01000005.1"/>
</dbReference>
<comment type="similarity">
    <text evidence="1">Belongs to the arsA ATPase family.</text>
</comment>
<dbReference type="PIRSF" id="PIRSF001327">
    <property type="entry name" value="Arsenical_pump-driving_ATPase"/>
    <property type="match status" value="1"/>
</dbReference>
<evidence type="ECO:0000313" key="3">
    <source>
        <dbReference type="EMBL" id="GGF34566.1"/>
    </source>
</evidence>
<dbReference type="Proteomes" id="UP000660110">
    <property type="component" value="Unassembled WGS sequence"/>
</dbReference>
<dbReference type="Pfam" id="PF02374">
    <property type="entry name" value="ArsA_ATPase"/>
    <property type="match status" value="2"/>
</dbReference>
<dbReference type="Gene3D" id="3.40.50.300">
    <property type="entry name" value="P-loop containing nucleotide triphosphate hydrolases"/>
    <property type="match status" value="2"/>
</dbReference>
<dbReference type="PANTHER" id="PTHR10803">
    <property type="entry name" value="ARSENICAL PUMP-DRIVING ATPASE ARSENITE-TRANSLOCATING ATPASE"/>
    <property type="match status" value="1"/>
</dbReference>
<dbReference type="EMBL" id="BMEL01000005">
    <property type="protein sequence ID" value="GGF34566.1"/>
    <property type="molecule type" value="Genomic_DNA"/>
</dbReference>
<evidence type="ECO:0000313" key="4">
    <source>
        <dbReference type="Proteomes" id="UP000660110"/>
    </source>
</evidence>
<organism evidence="3 4">
    <name type="scientific">Halobacillus andaensis</name>
    <dbReference type="NCBI Taxonomy" id="1176239"/>
    <lineage>
        <taxon>Bacteria</taxon>
        <taxon>Bacillati</taxon>
        <taxon>Bacillota</taxon>
        <taxon>Bacilli</taxon>
        <taxon>Bacillales</taxon>
        <taxon>Bacillaceae</taxon>
        <taxon>Halobacillus</taxon>
    </lineage>
</organism>
<dbReference type="AlphaFoldDB" id="A0A917BAJ3"/>
<dbReference type="GO" id="GO:0016887">
    <property type="term" value="F:ATP hydrolysis activity"/>
    <property type="evidence" value="ECO:0007669"/>
    <property type="project" value="InterPro"/>
</dbReference>
<dbReference type="NCBIfam" id="TIGR00345">
    <property type="entry name" value="GET3_arsA_TRC40"/>
    <property type="match status" value="1"/>
</dbReference>
<dbReference type="SUPFAM" id="SSF52540">
    <property type="entry name" value="P-loop containing nucleoside triphosphate hydrolases"/>
    <property type="match status" value="2"/>
</dbReference>
<dbReference type="InterPro" id="IPR027541">
    <property type="entry name" value="Ars_ATPase"/>
</dbReference>
<comment type="caution">
    <text evidence="3">The sequence shown here is derived from an EMBL/GenBank/DDBJ whole genome shotgun (WGS) entry which is preliminary data.</text>
</comment>
<keyword evidence="4" id="KW-1185">Reference proteome</keyword>
<dbReference type="PANTHER" id="PTHR10803:SF3">
    <property type="entry name" value="ATPASE GET3"/>
    <property type="match status" value="1"/>
</dbReference>
<dbReference type="GO" id="GO:0005524">
    <property type="term" value="F:ATP binding"/>
    <property type="evidence" value="ECO:0007669"/>
    <property type="project" value="InterPro"/>
</dbReference>
<feature type="domain" description="ArsA/GET3 Anion-transporting ATPase-like" evidence="2">
    <location>
        <begin position="332"/>
        <end position="474"/>
    </location>
</feature>
<reference evidence="3" key="2">
    <citation type="submission" date="2020-09" db="EMBL/GenBank/DDBJ databases">
        <authorList>
            <person name="Sun Q."/>
            <person name="Zhou Y."/>
        </authorList>
    </citation>
    <scope>NUCLEOTIDE SEQUENCE</scope>
    <source>
        <strain evidence="3">CGMCC 1.12153</strain>
    </source>
</reference>
<evidence type="ECO:0000259" key="2">
    <source>
        <dbReference type="Pfam" id="PF02374"/>
    </source>
</evidence>
<gene>
    <name evidence="3" type="primary">arsA</name>
    <name evidence="3" type="ORF">GCM10010954_37080</name>
</gene>
<dbReference type="InterPro" id="IPR025723">
    <property type="entry name" value="ArsA/GET3_ATPase-like"/>
</dbReference>
<dbReference type="InterPro" id="IPR027417">
    <property type="entry name" value="P-loop_NTPase"/>
</dbReference>
<feature type="domain" description="ArsA/GET3 Anion-transporting ATPase-like" evidence="2">
    <location>
        <begin position="14"/>
        <end position="295"/>
    </location>
</feature>
<dbReference type="CDD" id="cd02035">
    <property type="entry name" value="ArsA"/>
    <property type="match status" value="2"/>
</dbReference>
<accession>A0A917BAJ3</accession>
<name>A0A917BAJ3_HALAA</name>
<proteinExistence type="inferred from homology"/>
<dbReference type="NCBIfam" id="TIGR04291">
    <property type="entry name" value="arsen_driv_ArsA"/>
    <property type="match status" value="1"/>
</dbReference>
<dbReference type="InterPro" id="IPR016300">
    <property type="entry name" value="ATPase_ArsA/GET3"/>
</dbReference>